<name>A0A655YIS8_VIBCL</name>
<gene>
    <name evidence="1" type="ORF">ERS013201_02540</name>
</gene>
<dbReference type="Proteomes" id="UP000046067">
    <property type="component" value="Unassembled WGS sequence"/>
</dbReference>
<accession>A0A655YIS8</accession>
<sequence>MVREKTCTVDDCAVRVIGMREGQRLDEIIRLVGNKRFYTSQQGQPQLLQLQQLNPYLPKPQAKALEEFAQLVDKCLYRAEEANIATWCDEQEWRQLTRFTPRPDSVNQLAALYEEDRAGTMNLFPKQGVGYNTKVPGRHAGESYLEKDAFLGFWGKPIGPNAIALQSEQNGSLAPTLYEYLTGESIEAGHDGWGYPSLLNKLDIQ</sequence>
<dbReference type="AlphaFoldDB" id="A0A655YIS8"/>
<evidence type="ECO:0000313" key="1">
    <source>
        <dbReference type="EMBL" id="CSC40061.1"/>
    </source>
</evidence>
<protein>
    <submittedName>
        <fullName evidence="1">Uncharacterized protein</fullName>
    </submittedName>
</protein>
<dbReference type="EMBL" id="CWQJ01000016">
    <property type="protein sequence ID" value="CSC40061.1"/>
    <property type="molecule type" value="Genomic_DNA"/>
</dbReference>
<reference evidence="1 2" key="1">
    <citation type="submission" date="2015-07" db="EMBL/GenBank/DDBJ databases">
        <authorList>
            <consortium name="Pathogen Informatics"/>
        </authorList>
    </citation>
    <scope>NUCLEOTIDE SEQUENCE [LARGE SCALE GENOMIC DNA]</scope>
    <source>
        <strain evidence="1 2">A325</strain>
    </source>
</reference>
<organism evidence="1 2">
    <name type="scientific">Vibrio cholerae</name>
    <dbReference type="NCBI Taxonomy" id="666"/>
    <lineage>
        <taxon>Bacteria</taxon>
        <taxon>Pseudomonadati</taxon>
        <taxon>Pseudomonadota</taxon>
        <taxon>Gammaproteobacteria</taxon>
        <taxon>Vibrionales</taxon>
        <taxon>Vibrionaceae</taxon>
        <taxon>Vibrio</taxon>
    </lineage>
</organism>
<evidence type="ECO:0000313" key="2">
    <source>
        <dbReference type="Proteomes" id="UP000046067"/>
    </source>
</evidence>
<proteinExistence type="predicted"/>